<reference evidence="2" key="1">
    <citation type="submission" date="2021-11" db="EMBL/GenBank/DDBJ databases">
        <title>Genome resources and taxonomic validation of 89 Xanthomonas strains.</title>
        <authorList>
            <person name="Tambong J.T."/>
        </authorList>
    </citation>
    <scope>NUCLEOTIDE SEQUENCE</scope>
    <source>
        <strain evidence="2">Bv 5-4A</strain>
    </source>
</reference>
<dbReference type="RefSeq" id="WP_229006816.1">
    <property type="nucleotide sequence ID" value="NZ_CP018470.1"/>
</dbReference>
<dbReference type="Proteomes" id="UP001430544">
    <property type="component" value="Unassembled WGS sequence"/>
</dbReference>
<organism evidence="2 3">
    <name type="scientific">Xanthomonas vesicatoria</name>
    <dbReference type="NCBI Taxonomy" id="56460"/>
    <lineage>
        <taxon>Bacteria</taxon>
        <taxon>Pseudomonadati</taxon>
        <taxon>Pseudomonadota</taxon>
        <taxon>Gammaproteobacteria</taxon>
        <taxon>Lysobacterales</taxon>
        <taxon>Lysobacteraceae</taxon>
        <taxon>Xanthomonas</taxon>
    </lineage>
</organism>
<sequence length="248" mass="28712">MTNVDTLEERVRQIDGFIRALTNEAHFLDERAHLLKPLVLDEDVKTAMKAKLDKTPGVGLWNQLTPLLGQDHIRDLARLFLDKGEKTGSLTNIWRKLHALPIIREHYRKSYGSMFDHLHQDFTEGSNDKLIEMRRKEQDELMARFDKGWVLIDQAMKDLDSDPVALSVRTFRDKHHSHWEMQKLGEEPKPFDIDTLGLTYNGIFDFGDRCIGILAELGLLLTHESWNPNQFSHISANQGRSLWMTLAQ</sequence>
<protein>
    <recommendedName>
        <fullName evidence="1">HEPN AbiU2-like domain-containing protein</fullName>
    </recommendedName>
</protein>
<proteinExistence type="predicted"/>
<evidence type="ECO:0000259" key="1">
    <source>
        <dbReference type="Pfam" id="PF18734"/>
    </source>
</evidence>
<dbReference type="Pfam" id="PF18734">
    <property type="entry name" value="HEPN_AbiU2"/>
    <property type="match status" value="1"/>
</dbReference>
<feature type="domain" description="HEPN AbiU2-like" evidence="1">
    <location>
        <begin position="45"/>
        <end position="232"/>
    </location>
</feature>
<keyword evidence="3" id="KW-1185">Reference proteome</keyword>
<dbReference type="InterPro" id="IPR040704">
    <property type="entry name" value="HEPN_AbiU2"/>
</dbReference>
<evidence type="ECO:0000313" key="3">
    <source>
        <dbReference type="Proteomes" id="UP001430544"/>
    </source>
</evidence>
<comment type="caution">
    <text evidence="2">The sequence shown here is derived from an EMBL/GenBank/DDBJ whole genome shotgun (WGS) entry which is preliminary data.</text>
</comment>
<dbReference type="EMBL" id="JAJIUN010000097">
    <property type="protein sequence ID" value="MCC8624595.1"/>
    <property type="molecule type" value="Genomic_DNA"/>
</dbReference>
<name>A0ABS8LFQ4_9XANT</name>
<gene>
    <name evidence="2" type="ORF">LN473_21995</name>
</gene>
<accession>A0ABS8LFQ4</accession>
<evidence type="ECO:0000313" key="2">
    <source>
        <dbReference type="EMBL" id="MCC8624595.1"/>
    </source>
</evidence>